<dbReference type="PROSITE" id="PS50181">
    <property type="entry name" value="FBOX"/>
    <property type="match status" value="1"/>
</dbReference>
<dbReference type="Pfam" id="PF12937">
    <property type="entry name" value="F-box-like"/>
    <property type="match status" value="1"/>
</dbReference>
<evidence type="ECO:0000259" key="2">
    <source>
        <dbReference type="PROSITE" id="PS50181"/>
    </source>
</evidence>
<dbReference type="Gene3D" id="1.20.1280.50">
    <property type="match status" value="1"/>
</dbReference>
<organism evidence="3 4">
    <name type="scientific">Pandoravirus celtis</name>
    <dbReference type="NCBI Taxonomy" id="2568002"/>
    <lineage>
        <taxon>Viruses</taxon>
        <taxon>Pandoravirus</taxon>
    </lineage>
</organism>
<gene>
    <name evidence="3" type="ORF">pclt_cds_614</name>
</gene>
<feature type="compositionally biased region" description="Acidic residues" evidence="1">
    <location>
        <begin position="579"/>
        <end position="589"/>
    </location>
</feature>
<feature type="compositionally biased region" description="Basic and acidic residues" evidence="1">
    <location>
        <begin position="569"/>
        <end position="578"/>
    </location>
</feature>
<sequence length="667" mass="72646">MERGTKDDLDAPDKPPTRPRKRQRPNPRVTTDDGDDASKGATADSAIDNKDGGGPAWADLPDEVVYLVAEHCGIKALARLAQIDRRTHAVARDDRLWQNLCRMRAEVDPTCPAGPACARRRRRDYANDLTDRVRHWLATDARERQTDRAPGGPAAPSPPWTWNEFGSTDPLGGCVCHVPRDDGDDTCDHRWLYASSLTPPVTYRAGPGRKPRRVGRIVGMADWQWRSLPLLGWSVSGKGTGTCRKCTYSGEVDAQDRPHGRGTLAIWARAQPKRDTGVGPAAANYRMAGCWSHGAAEGVMRVFNYGRGGQVVYFDGTCDSGRPRGRGLAVLCSAVYDGKWNLSGYPTGAGLFCSVRGLVRYGRHRGSLYVLMHHIVLRPDGSVACEDTYTDPYDDHCEEHGHDVDSDDSDDESDSDMDDALQSADVDALVAKAAIACDRDVRVRSAPVGEGYTVLRDREGKVIYTGLLGVDLSPRPRQGTAFLPGGGHVSYIGRTKFAARRLVTITYAGGDRVTCLVSTSSLSDTPVVLAFTFSSHALPPFTGRTIRGPWHALSVPTAPPLDPTPGGTHPDHRPRSNDDMVEENAEDQDNDHTVVSIDACSDNMVVTHLAQDPPPPKGLDAMCALAGIVFWPVTRGEERDAFFDHMAARYGSRWAACRAIADTVSSW</sequence>
<feature type="region of interest" description="Disordered" evidence="1">
    <location>
        <begin position="396"/>
        <end position="418"/>
    </location>
</feature>
<dbReference type="Proteomes" id="UP001237152">
    <property type="component" value="Segment"/>
</dbReference>
<feature type="compositionally biased region" description="Acidic residues" evidence="1">
    <location>
        <begin position="405"/>
        <end position="418"/>
    </location>
</feature>
<dbReference type="EMBL" id="MK174290">
    <property type="protein sequence ID" value="QBZ81207.1"/>
    <property type="molecule type" value="Genomic_DNA"/>
</dbReference>
<feature type="region of interest" description="Disordered" evidence="1">
    <location>
        <begin position="552"/>
        <end position="589"/>
    </location>
</feature>
<feature type="domain" description="F-box" evidence="2">
    <location>
        <begin position="54"/>
        <end position="100"/>
    </location>
</feature>
<evidence type="ECO:0000313" key="4">
    <source>
        <dbReference type="Proteomes" id="UP001237152"/>
    </source>
</evidence>
<dbReference type="InterPro" id="IPR036047">
    <property type="entry name" value="F-box-like_dom_sf"/>
</dbReference>
<feature type="compositionally biased region" description="Basic and acidic residues" evidence="1">
    <location>
        <begin position="1"/>
        <end position="16"/>
    </location>
</feature>
<name>A0A4D6EHL9_9VIRU</name>
<proteinExistence type="predicted"/>
<dbReference type="InterPro" id="IPR001810">
    <property type="entry name" value="F-box_dom"/>
</dbReference>
<protein>
    <submittedName>
        <fullName evidence="3">F-box domain containing protein</fullName>
    </submittedName>
</protein>
<evidence type="ECO:0000256" key="1">
    <source>
        <dbReference type="SAM" id="MobiDB-lite"/>
    </source>
</evidence>
<feature type="region of interest" description="Disordered" evidence="1">
    <location>
        <begin position="1"/>
        <end position="54"/>
    </location>
</feature>
<dbReference type="SUPFAM" id="SSF81383">
    <property type="entry name" value="F-box domain"/>
    <property type="match status" value="1"/>
</dbReference>
<evidence type="ECO:0000313" key="3">
    <source>
        <dbReference type="EMBL" id="QBZ81207.1"/>
    </source>
</evidence>
<accession>A0A4D6EHL9</accession>
<reference evidence="3" key="1">
    <citation type="journal article" date="2019" name="Front. Microbiol.">
        <title>Pandoravirus Celtis Illustrates the Microevolution Processes at Work in the Giant Pandoraviridae Genomes.</title>
        <authorList>
            <person name="Legendre M."/>
            <person name="Alempic J.M."/>
            <person name="Philippe N."/>
            <person name="Lartigue A."/>
            <person name="Jeudy S."/>
            <person name="Poirot O."/>
            <person name="Ta N.T."/>
            <person name="Nin S."/>
            <person name="Coute Y."/>
            <person name="Abergel C."/>
            <person name="Claverie J.M."/>
        </authorList>
    </citation>
    <scope>NUCLEOTIDE SEQUENCE</scope>
</reference>